<accession>A0A9W5WTR6</accession>
<dbReference type="Pfam" id="PF22978">
    <property type="entry name" value="HAD_Pex22"/>
    <property type="match status" value="1"/>
</dbReference>
<keyword evidence="1" id="KW-0812">Transmembrane</keyword>
<keyword evidence="1" id="KW-0472">Membrane</keyword>
<evidence type="ECO:0000256" key="1">
    <source>
        <dbReference type="SAM" id="Phobius"/>
    </source>
</evidence>
<dbReference type="EMBL" id="BLIY01000003">
    <property type="protein sequence ID" value="GFE53069.1"/>
    <property type="molecule type" value="Genomic_DNA"/>
</dbReference>
<name>A0A9W5WTR6_BABOV</name>
<dbReference type="PANTHER" id="PTHR34126">
    <property type="entry name" value="PEROXISOME BIOGENESIS PROTEIN 22"/>
    <property type="match status" value="1"/>
</dbReference>
<dbReference type="Proteomes" id="UP001057455">
    <property type="component" value="Unassembled WGS sequence"/>
</dbReference>
<dbReference type="AlphaFoldDB" id="A0A9W5WTR6"/>
<dbReference type="PANTHER" id="PTHR34126:SF1">
    <property type="entry name" value="PEROXISOME BIOGENESIS PROTEIN 22"/>
    <property type="match status" value="1"/>
</dbReference>
<dbReference type="GO" id="GO:0007031">
    <property type="term" value="P:peroxisome organization"/>
    <property type="evidence" value="ECO:0007669"/>
    <property type="project" value="InterPro"/>
</dbReference>
<protein>
    <submittedName>
        <fullName evidence="2">Uncharacterized protein</fullName>
    </submittedName>
</protein>
<evidence type="ECO:0000313" key="2">
    <source>
        <dbReference type="EMBL" id="GFE53069.1"/>
    </source>
</evidence>
<gene>
    <name evidence="2" type="ORF">BaOVIS_004730</name>
</gene>
<proteinExistence type="predicted"/>
<dbReference type="InterPro" id="IPR037485">
    <property type="entry name" value="PEX22"/>
</dbReference>
<reference evidence="2" key="1">
    <citation type="submission" date="2019-12" db="EMBL/GenBank/DDBJ databases">
        <title>Genome sequence of Babesia ovis.</title>
        <authorList>
            <person name="Yamagishi J."/>
            <person name="Sevinc F."/>
            <person name="Xuan X."/>
        </authorList>
    </citation>
    <scope>NUCLEOTIDE SEQUENCE</scope>
    <source>
        <strain evidence="2">Selcuk</strain>
    </source>
</reference>
<organism evidence="2 3">
    <name type="scientific">Babesia ovis</name>
    <dbReference type="NCBI Taxonomy" id="5869"/>
    <lineage>
        <taxon>Eukaryota</taxon>
        <taxon>Sar</taxon>
        <taxon>Alveolata</taxon>
        <taxon>Apicomplexa</taxon>
        <taxon>Aconoidasida</taxon>
        <taxon>Piroplasmida</taxon>
        <taxon>Babesiidae</taxon>
        <taxon>Babesia</taxon>
    </lineage>
</organism>
<keyword evidence="1" id="KW-1133">Transmembrane helix</keyword>
<sequence length="212" mass="23124">MANVSRTHRLLQGILHAISRGDRGISIALLLLCFIPVAWCLCCIYSSNRRRTRHTTADSGTNNGRKDSKPSVSIVANDLLLNKGSYDLIEDNVLSLADLASKLNLYIFIQVSGEDDIPIIMSKLENSGFFGDRVKKHRILFSATSEGRASMVRQLQPQLHMETDPSVVEAIAGKVPNILKFAVNQGSVHPGDDIVTIESAASIIGIVQPLFA</sequence>
<evidence type="ECO:0000313" key="3">
    <source>
        <dbReference type="Proteomes" id="UP001057455"/>
    </source>
</evidence>
<feature type="transmembrane region" description="Helical" evidence="1">
    <location>
        <begin position="25"/>
        <end position="45"/>
    </location>
</feature>
<keyword evidence="3" id="KW-1185">Reference proteome</keyword>
<comment type="caution">
    <text evidence="2">The sequence shown here is derived from an EMBL/GenBank/DDBJ whole genome shotgun (WGS) entry which is preliminary data.</text>
</comment>
<dbReference type="OrthoDB" id="365975at2759"/>